<dbReference type="SUPFAM" id="SSF46785">
    <property type="entry name" value="Winged helix' DNA-binding domain"/>
    <property type="match status" value="1"/>
</dbReference>
<dbReference type="Gene3D" id="1.10.10.10">
    <property type="entry name" value="Winged helix-like DNA-binding domain superfamily/Winged helix DNA-binding domain"/>
    <property type="match status" value="1"/>
</dbReference>
<evidence type="ECO:0000313" key="3">
    <source>
        <dbReference type="Proteomes" id="UP000826300"/>
    </source>
</evidence>
<protein>
    <submittedName>
        <fullName evidence="2">Helix-turn-helix transcriptional regulator</fullName>
    </submittedName>
</protein>
<dbReference type="EMBL" id="CP069370">
    <property type="protein sequence ID" value="QYZ68715.1"/>
    <property type="molecule type" value="Genomic_DNA"/>
</dbReference>
<accession>A0A8G0ZU63</accession>
<evidence type="ECO:0000313" key="2">
    <source>
        <dbReference type="EMBL" id="QYZ68715.1"/>
    </source>
</evidence>
<feature type="domain" description="HTH arsR-type" evidence="1">
    <location>
        <begin position="1"/>
        <end position="95"/>
    </location>
</feature>
<dbReference type="RefSeq" id="WP_220660938.1">
    <property type="nucleotide sequence ID" value="NZ_CP069370.1"/>
</dbReference>
<name>A0A8G0ZU63_9RHOB</name>
<dbReference type="AlphaFoldDB" id="A0A8G0ZU63"/>
<dbReference type="NCBIfam" id="NF033788">
    <property type="entry name" value="HTH_metalloreg"/>
    <property type="match status" value="1"/>
</dbReference>
<sequence>MVESNHTQLDVLFQALGDPTRRAMLRQLAGGEQSVTDLARPHAMSLAAASRHVKVLESAGLIRREVRWRTHMCRLNAAPLAAAHDWLAFYRQFWGERLDVLEALLRAESPAAAPALPTPDTGETT</sequence>
<dbReference type="Pfam" id="PF12840">
    <property type="entry name" value="HTH_20"/>
    <property type="match status" value="1"/>
</dbReference>
<dbReference type="Proteomes" id="UP000826300">
    <property type="component" value="Chromosome"/>
</dbReference>
<dbReference type="PANTHER" id="PTHR38600">
    <property type="entry name" value="TRANSCRIPTIONAL REGULATORY PROTEIN"/>
    <property type="match status" value="1"/>
</dbReference>
<keyword evidence="3" id="KW-1185">Reference proteome</keyword>
<dbReference type="KEGG" id="nsm:JO391_13170"/>
<dbReference type="InterPro" id="IPR011991">
    <property type="entry name" value="ArsR-like_HTH"/>
</dbReference>
<dbReference type="SMART" id="SM00418">
    <property type="entry name" value="HTH_ARSR"/>
    <property type="match status" value="1"/>
</dbReference>
<dbReference type="InterPro" id="IPR001845">
    <property type="entry name" value="HTH_ArsR_DNA-bd_dom"/>
</dbReference>
<dbReference type="GO" id="GO:0003700">
    <property type="term" value="F:DNA-binding transcription factor activity"/>
    <property type="evidence" value="ECO:0007669"/>
    <property type="project" value="InterPro"/>
</dbReference>
<dbReference type="PANTHER" id="PTHR38600:SF2">
    <property type="entry name" value="SLL0088 PROTEIN"/>
    <property type="match status" value="1"/>
</dbReference>
<dbReference type="InterPro" id="IPR036388">
    <property type="entry name" value="WH-like_DNA-bd_sf"/>
</dbReference>
<dbReference type="CDD" id="cd00090">
    <property type="entry name" value="HTH_ARSR"/>
    <property type="match status" value="1"/>
</dbReference>
<evidence type="ECO:0000259" key="1">
    <source>
        <dbReference type="PROSITE" id="PS50987"/>
    </source>
</evidence>
<reference evidence="2" key="1">
    <citation type="submission" date="2021-02" db="EMBL/GenBank/DDBJ databases">
        <title>Rhodobacter shimadae sp. nov., an aerobic anoxygenic phototrophic bacterium isolated from a hot spring.</title>
        <authorList>
            <person name="Muramatsu S."/>
            <person name="Haruta S."/>
            <person name="Hirose S."/>
            <person name="Hanada S."/>
        </authorList>
    </citation>
    <scope>NUCLEOTIDE SEQUENCE</scope>
    <source>
        <strain evidence="2">N10</strain>
    </source>
</reference>
<dbReference type="InterPro" id="IPR036390">
    <property type="entry name" value="WH_DNA-bd_sf"/>
</dbReference>
<dbReference type="PROSITE" id="PS50987">
    <property type="entry name" value="HTH_ARSR_2"/>
    <property type="match status" value="1"/>
</dbReference>
<dbReference type="PRINTS" id="PR00778">
    <property type="entry name" value="HTHARSR"/>
</dbReference>
<proteinExistence type="predicted"/>
<gene>
    <name evidence="2" type="ORF">JO391_13170</name>
</gene>
<organism evidence="2 3">
    <name type="scientific">Neotabrizicola shimadae</name>
    <dbReference type="NCBI Taxonomy" id="2807096"/>
    <lineage>
        <taxon>Bacteria</taxon>
        <taxon>Pseudomonadati</taxon>
        <taxon>Pseudomonadota</taxon>
        <taxon>Alphaproteobacteria</taxon>
        <taxon>Rhodobacterales</taxon>
        <taxon>Paracoccaceae</taxon>
        <taxon>Neotabrizicola</taxon>
    </lineage>
</organism>